<reference evidence="2 3" key="1">
    <citation type="submission" date="2020-07" db="EMBL/GenBank/DDBJ databases">
        <authorList>
            <person name="Zhuang K."/>
            <person name="Ran Y."/>
        </authorList>
    </citation>
    <scope>NUCLEOTIDE SEQUENCE [LARGE SCALE GENOMIC DNA]</scope>
    <source>
        <strain evidence="2 3">WCH-YHL-001</strain>
    </source>
</reference>
<dbReference type="PANTHER" id="PTHR22916">
    <property type="entry name" value="GLYCOSYLTRANSFERASE"/>
    <property type="match status" value="1"/>
</dbReference>
<dbReference type="InterPro" id="IPR001173">
    <property type="entry name" value="Glyco_trans_2-like"/>
</dbReference>
<accession>A0A7D6Z0W4</accession>
<dbReference type="Pfam" id="PF00535">
    <property type="entry name" value="Glycos_transf_2"/>
    <property type="match status" value="1"/>
</dbReference>
<dbReference type="EMBL" id="CP059399">
    <property type="protein sequence ID" value="QLY27704.1"/>
    <property type="molecule type" value="Genomic_DNA"/>
</dbReference>
<evidence type="ECO:0000259" key="1">
    <source>
        <dbReference type="Pfam" id="PF00535"/>
    </source>
</evidence>
<dbReference type="Proteomes" id="UP000515512">
    <property type="component" value="Chromosome"/>
</dbReference>
<dbReference type="PANTHER" id="PTHR22916:SF3">
    <property type="entry name" value="UDP-GLCNAC:BETAGAL BETA-1,3-N-ACETYLGLUCOSAMINYLTRANSFERASE-LIKE PROTEIN 1"/>
    <property type="match status" value="1"/>
</dbReference>
<feature type="domain" description="Glycosyltransferase 2-like" evidence="1">
    <location>
        <begin position="5"/>
        <end position="116"/>
    </location>
</feature>
<evidence type="ECO:0000313" key="3">
    <source>
        <dbReference type="Proteomes" id="UP000515512"/>
    </source>
</evidence>
<dbReference type="GO" id="GO:0016758">
    <property type="term" value="F:hexosyltransferase activity"/>
    <property type="evidence" value="ECO:0007669"/>
    <property type="project" value="UniProtKB-ARBA"/>
</dbReference>
<dbReference type="Gene3D" id="3.90.550.10">
    <property type="entry name" value="Spore Coat Polysaccharide Biosynthesis Protein SpsA, Chain A"/>
    <property type="match status" value="1"/>
</dbReference>
<dbReference type="AlphaFoldDB" id="A0A7D6Z0W4"/>
<gene>
    <name evidence="2" type="ORF">H0264_19755</name>
</gene>
<dbReference type="InterPro" id="IPR029044">
    <property type="entry name" value="Nucleotide-diphossugar_trans"/>
</dbReference>
<dbReference type="SUPFAM" id="SSF53448">
    <property type="entry name" value="Nucleotide-diphospho-sugar transferases"/>
    <property type="match status" value="1"/>
</dbReference>
<protein>
    <submittedName>
        <fullName evidence="2">Glycosyltransferase</fullName>
    </submittedName>
</protein>
<proteinExistence type="predicted"/>
<dbReference type="RefSeq" id="WP_181578912.1">
    <property type="nucleotide sequence ID" value="NZ_CP059399.1"/>
</dbReference>
<name>A0A7D6Z0W4_9NOCA</name>
<evidence type="ECO:0000313" key="2">
    <source>
        <dbReference type="EMBL" id="QLY27704.1"/>
    </source>
</evidence>
<keyword evidence="3" id="KW-1185">Reference proteome</keyword>
<dbReference type="KEGG" id="nhu:H0264_19755"/>
<organism evidence="2 3">
    <name type="scientific">Nocardia huaxiensis</name>
    <dbReference type="NCBI Taxonomy" id="2755382"/>
    <lineage>
        <taxon>Bacteria</taxon>
        <taxon>Bacillati</taxon>
        <taxon>Actinomycetota</taxon>
        <taxon>Actinomycetes</taxon>
        <taxon>Mycobacteriales</taxon>
        <taxon>Nocardiaceae</taxon>
        <taxon>Nocardia</taxon>
    </lineage>
</organism>
<keyword evidence="2" id="KW-0808">Transferase</keyword>
<sequence>MAILSVCVPVQDADGGLEQTLRSILEQDTEVEVIVLDNAGGGDAAAVVTSCADARVRLVRNEVPLPVGESWNKAVSLSTRRLVKVVDAGEILLPGALDRQITVMGDNGIAVCCAKFQLLDASGQVLANAVGLPNLLGQRDIRSLMRTIVRRGPAEFGPVAATVFRRADFDRVGGFRGDPDYPVHVDLIARMSAFGSFYGLPETLAAWRDPGVGSLAEEWRMQHRLNAEHPGVVGRGARLAGDLRLARAAADRLRTRIRSARAARR</sequence>